<dbReference type="Pfam" id="PF07730">
    <property type="entry name" value="HisKA_3"/>
    <property type="match status" value="1"/>
</dbReference>
<proteinExistence type="predicted"/>
<sequence length="370" mass="39272">MQDTALAVLVLETEWGHLARTGEGVPATGVIAVLAAGLMFLRRRHPVVTVALVGMLDMTNVVLDLYDPPRGAITIALYTVGRHTAPRVAALVLALTVAADLSLRPEQLGAPGAFATLIVLPMAAVAAGHIMRLRRELADRREAEAERARHWAEEEDARERRQAAKDAVWAERRRIARELHDVVAHHVSVINLYMGVARRTIPADPGRAQEALRTGEDTAKRAMAEMRKLLDVLRTDGEAEDDAAEAGAARLPALLAESGNARLDVVGDPVGLPSAVDHAVYRIVQEALTNTRKHGGGAPATVRLTYRAGTVEVEVLDDGEAPPVAGDGGLGLAGMAERVSLCGGELRTGPRPEGGFQVFAAIPLPPADGT</sequence>
<comment type="caution">
    <text evidence="12">The sequence shown here is derived from an EMBL/GenBank/DDBJ whole genome shotgun (WGS) entry which is preliminary data.</text>
</comment>
<reference evidence="12" key="1">
    <citation type="submission" date="2021-01" db="EMBL/GenBank/DDBJ databases">
        <title>Whole genome shotgun sequence of Sinosporangium siamense NBRC 109515.</title>
        <authorList>
            <person name="Komaki H."/>
            <person name="Tamura T."/>
        </authorList>
    </citation>
    <scope>NUCLEOTIDE SEQUENCE</scope>
    <source>
        <strain evidence="12">NBRC 109515</strain>
    </source>
</reference>
<evidence type="ECO:0000313" key="12">
    <source>
        <dbReference type="EMBL" id="GII92163.1"/>
    </source>
</evidence>
<keyword evidence="4" id="KW-0808">Transferase</keyword>
<dbReference type="Gene3D" id="3.30.565.10">
    <property type="entry name" value="Histidine kinase-like ATPase, C-terminal domain"/>
    <property type="match status" value="1"/>
</dbReference>
<evidence type="ECO:0000256" key="3">
    <source>
        <dbReference type="ARBA" id="ARBA00022553"/>
    </source>
</evidence>
<feature type="transmembrane region" description="Helical" evidence="9">
    <location>
        <begin position="24"/>
        <end position="41"/>
    </location>
</feature>
<gene>
    <name evidence="12" type="ORF">Ssi02_23940</name>
</gene>
<evidence type="ECO:0000256" key="9">
    <source>
        <dbReference type="SAM" id="Phobius"/>
    </source>
</evidence>
<evidence type="ECO:0000256" key="5">
    <source>
        <dbReference type="ARBA" id="ARBA00022741"/>
    </source>
</evidence>
<dbReference type="Pfam" id="PF02518">
    <property type="entry name" value="HATPase_c"/>
    <property type="match status" value="1"/>
</dbReference>
<keyword evidence="9" id="KW-0472">Membrane</keyword>
<name>A0A919V661_9ACTN</name>
<dbReference type="EMBL" id="BOOW01000014">
    <property type="protein sequence ID" value="GII92163.1"/>
    <property type="molecule type" value="Genomic_DNA"/>
</dbReference>
<keyword evidence="13" id="KW-1185">Reference proteome</keyword>
<feature type="domain" description="Signal transduction histidine kinase subgroup 3 dimerisation and phosphoacceptor" evidence="11">
    <location>
        <begin position="171"/>
        <end position="236"/>
    </location>
</feature>
<keyword evidence="9" id="KW-0812">Transmembrane</keyword>
<evidence type="ECO:0000256" key="8">
    <source>
        <dbReference type="ARBA" id="ARBA00023012"/>
    </source>
</evidence>
<keyword evidence="3" id="KW-0597">Phosphoprotein</keyword>
<evidence type="ECO:0000313" key="13">
    <source>
        <dbReference type="Proteomes" id="UP000606172"/>
    </source>
</evidence>
<dbReference type="InterPro" id="IPR011712">
    <property type="entry name" value="Sig_transdc_His_kin_sub3_dim/P"/>
</dbReference>
<keyword evidence="5" id="KW-0547">Nucleotide-binding</keyword>
<feature type="transmembrane region" description="Helical" evidence="9">
    <location>
        <begin position="112"/>
        <end position="131"/>
    </location>
</feature>
<dbReference type="PANTHER" id="PTHR24421">
    <property type="entry name" value="NITRATE/NITRITE SENSOR PROTEIN NARX-RELATED"/>
    <property type="match status" value="1"/>
</dbReference>
<evidence type="ECO:0000256" key="2">
    <source>
        <dbReference type="ARBA" id="ARBA00012438"/>
    </source>
</evidence>
<keyword evidence="8" id="KW-0902">Two-component regulatory system</keyword>
<dbReference type="InterPro" id="IPR050482">
    <property type="entry name" value="Sensor_HK_TwoCompSys"/>
</dbReference>
<dbReference type="GO" id="GO:0005524">
    <property type="term" value="F:ATP binding"/>
    <property type="evidence" value="ECO:0007669"/>
    <property type="project" value="UniProtKB-KW"/>
</dbReference>
<feature type="domain" description="Histidine kinase/HSP90-like ATPase" evidence="10">
    <location>
        <begin position="279"/>
        <end position="365"/>
    </location>
</feature>
<accession>A0A919V661</accession>
<dbReference type="PANTHER" id="PTHR24421:SF10">
    <property type="entry name" value="NITRATE_NITRITE SENSOR PROTEIN NARQ"/>
    <property type="match status" value="1"/>
</dbReference>
<evidence type="ECO:0000256" key="1">
    <source>
        <dbReference type="ARBA" id="ARBA00000085"/>
    </source>
</evidence>
<dbReference type="Gene3D" id="1.20.5.1930">
    <property type="match status" value="1"/>
</dbReference>
<dbReference type="InterPro" id="IPR003594">
    <property type="entry name" value="HATPase_dom"/>
</dbReference>
<dbReference type="Proteomes" id="UP000606172">
    <property type="component" value="Unassembled WGS sequence"/>
</dbReference>
<dbReference type="EC" id="2.7.13.3" evidence="2"/>
<keyword evidence="6" id="KW-0418">Kinase</keyword>
<evidence type="ECO:0000259" key="10">
    <source>
        <dbReference type="Pfam" id="PF02518"/>
    </source>
</evidence>
<keyword evidence="9" id="KW-1133">Transmembrane helix</keyword>
<evidence type="ECO:0000256" key="4">
    <source>
        <dbReference type="ARBA" id="ARBA00022679"/>
    </source>
</evidence>
<organism evidence="12 13">
    <name type="scientific">Sinosporangium siamense</name>
    <dbReference type="NCBI Taxonomy" id="1367973"/>
    <lineage>
        <taxon>Bacteria</taxon>
        <taxon>Bacillati</taxon>
        <taxon>Actinomycetota</taxon>
        <taxon>Actinomycetes</taxon>
        <taxon>Streptosporangiales</taxon>
        <taxon>Streptosporangiaceae</taxon>
        <taxon>Sinosporangium</taxon>
    </lineage>
</organism>
<dbReference type="GO" id="GO:0000155">
    <property type="term" value="F:phosphorelay sensor kinase activity"/>
    <property type="evidence" value="ECO:0007669"/>
    <property type="project" value="InterPro"/>
</dbReference>
<evidence type="ECO:0000256" key="6">
    <source>
        <dbReference type="ARBA" id="ARBA00022777"/>
    </source>
</evidence>
<dbReference type="CDD" id="cd16917">
    <property type="entry name" value="HATPase_UhpB-NarQ-NarX-like"/>
    <property type="match status" value="1"/>
</dbReference>
<comment type="catalytic activity">
    <reaction evidence="1">
        <text>ATP + protein L-histidine = ADP + protein N-phospho-L-histidine.</text>
        <dbReference type="EC" id="2.7.13.3"/>
    </reaction>
</comment>
<dbReference type="InterPro" id="IPR036890">
    <property type="entry name" value="HATPase_C_sf"/>
</dbReference>
<dbReference type="AlphaFoldDB" id="A0A919V661"/>
<keyword evidence="7" id="KW-0067">ATP-binding</keyword>
<evidence type="ECO:0000259" key="11">
    <source>
        <dbReference type="Pfam" id="PF07730"/>
    </source>
</evidence>
<evidence type="ECO:0000256" key="7">
    <source>
        <dbReference type="ARBA" id="ARBA00022840"/>
    </source>
</evidence>
<dbReference type="GO" id="GO:0046983">
    <property type="term" value="F:protein dimerization activity"/>
    <property type="evidence" value="ECO:0007669"/>
    <property type="project" value="InterPro"/>
</dbReference>
<dbReference type="SUPFAM" id="SSF55874">
    <property type="entry name" value="ATPase domain of HSP90 chaperone/DNA topoisomerase II/histidine kinase"/>
    <property type="match status" value="1"/>
</dbReference>
<dbReference type="GO" id="GO:0016020">
    <property type="term" value="C:membrane"/>
    <property type="evidence" value="ECO:0007669"/>
    <property type="project" value="InterPro"/>
</dbReference>
<protein>
    <recommendedName>
        <fullName evidence="2">histidine kinase</fullName>
        <ecNumber evidence="2">2.7.13.3</ecNumber>
    </recommendedName>
</protein>